<dbReference type="RefSeq" id="WP_161862991.1">
    <property type="nucleotide sequence ID" value="NZ_CP046620.1"/>
</dbReference>
<evidence type="ECO:0000313" key="3">
    <source>
        <dbReference type="EMBL" id="QHQ36445.1"/>
    </source>
</evidence>
<proteinExistence type="predicted"/>
<dbReference type="EMBL" id="CP046620">
    <property type="protein sequence ID" value="QHQ36445.1"/>
    <property type="molecule type" value="Genomic_DNA"/>
</dbReference>
<organism evidence="3 4">
    <name type="scientific">Algicella marina</name>
    <dbReference type="NCBI Taxonomy" id="2683284"/>
    <lineage>
        <taxon>Bacteria</taxon>
        <taxon>Pseudomonadati</taxon>
        <taxon>Pseudomonadota</taxon>
        <taxon>Alphaproteobacteria</taxon>
        <taxon>Rhodobacterales</taxon>
        <taxon>Paracoccaceae</taxon>
        <taxon>Algicella</taxon>
    </lineage>
</organism>
<gene>
    <name evidence="3" type="ORF">GO499_15305</name>
</gene>
<dbReference type="NCBIfam" id="NF009270">
    <property type="entry name" value="PRK12627.1"/>
    <property type="match status" value="1"/>
</dbReference>
<dbReference type="GO" id="GO:0009425">
    <property type="term" value="C:bacterial-type flagellum basal body"/>
    <property type="evidence" value="ECO:0007669"/>
    <property type="project" value="UniProtKB-SubCell"/>
</dbReference>
<accession>A0A6P1T3W9</accession>
<evidence type="ECO:0000259" key="2">
    <source>
        <dbReference type="Pfam" id="PF00460"/>
    </source>
</evidence>
<sequence length="130" mass="14179">MDLNLDILRAARSLAAHSADRQGVIAENIANADTPGYRARDLIPFSETYEAGGPDTFAMKSTRMGHVQSEPSLHNSETTTITAFGAESPNGNTVSLEDQMMRGVEVRQNHDLAMSVYRKTLDILRISIGT</sequence>
<name>A0A6P1T3W9_9RHOB</name>
<keyword evidence="4" id="KW-1185">Reference proteome</keyword>
<dbReference type="Proteomes" id="UP000464495">
    <property type="component" value="Chromosome"/>
</dbReference>
<dbReference type="InterPro" id="IPR001444">
    <property type="entry name" value="Flag_bb_rod_N"/>
</dbReference>
<dbReference type="KEGG" id="amaq:GO499_15305"/>
<comment type="subcellular location">
    <subcellularLocation>
        <location evidence="1">Bacterial flagellum basal body</location>
    </subcellularLocation>
</comment>
<evidence type="ECO:0000313" key="4">
    <source>
        <dbReference type="Proteomes" id="UP000464495"/>
    </source>
</evidence>
<evidence type="ECO:0000256" key="1">
    <source>
        <dbReference type="ARBA" id="ARBA00004117"/>
    </source>
</evidence>
<dbReference type="Pfam" id="PF00460">
    <property type="entry name" value="Flg_bb_rod"/>
    <property type="match status" value="1"/>
</dbReference>
<protein>
    <submittedName>
        <fullName evidence="3">FlgB family protein</fullName>
    </submittedName>
</protein>
<reference evidence="3 4" key="1">
    <citation type="submission" date="2019-12" db="EMBL/GenBank/DDBJ databases">
        <title>Complete genome sequence of Algicella marina strain 9Alg 56(T) isolated from the red alga Tichocarpus crinitus.</title>
        <authorList>
            <person name="Kim S.-G."/>
            <person name="Nedashkovskaya O.I."/>
        </authorList>
    </citation>
    <scope>NUCLEOTIDE SEQUENCE [LARGE SCALE GENOMIC DNA]</scope>
    <source>
        <strain evidence="3 4">9Alg 56</strain>
    </source>
</reference>
<dbReference type="AlphaFoldDB" id="A0A6P1T3W9"/>
<feature type="domain" description="Flagellar basal body rod protein N-terminal" evidence="2">
    <location>
        <begin position="15"/>
        <end position="38"/>
    </location>
</feature>